<dbReference type="SUPFAM" id="SSF52540">
    <property type="entry name" value="P-loop containing nucleoside triphosphate hydrolases"/>
    <property type="match status" value="1"/>
</dbReference>
<feature type="region of interest" description="Disordered" evidence="1">
    <location>
        <begin position="150"/>
        <end position="177"/>
    </location>
</feature>
<accession>A0A6J8AIW5</accession>
<dbReference type="EMBL" id="CACVKT020001516">
    <property type="protein sequence ID" value="CAC5368957.1"/>
    <property type="molecule type" value="Genomic_DNA"/>
</dbReference>
<evidence type="ECO:0000256" key="1">
    <source>
        <dbReference type="SAM" id="MobiDB-lite"/>
    </source>
</evidence>
<dbReference type="InterPro" id="IPR027417">
    <property type="entry name" value="P-loop_NTPase"/>
</dbReference>
<reference evidence="2 3" key="1">
    <citation type="submission" date="2020-06" db="EMBL/GenBank/DDBJ databases">
        <authorList>
            <person name="Li R."/>
            <person name="Bekaert M."/>
        </authorList>
    </citation>
    <scope>NUCLEOTIDE SEQUENCE [LARGE SCALE GENOMIC DNA]</scope>
    <source>
        <strain evidence="3">wild</strain>
    </source>
</reference>
<dbReference type="AlphaFoldDB" id="A0A6J8AIW5"/>
<evidence type="ECO:0000313" key="3">
    <source>
        <dbReference type="Proteomes" id="UP000507470"/>
    </source>
</evidence>
<sequence>MTQLEEKALLHFHSSCSVLIVGPTQSGKTVLTFKIIKQSKEMFTSPPVKTVYCYSVYQELFSKMEKEIENIFFHEGLRTSEDINAWSENKEHILLVLDDLLATAVNSVDIMNLFTELLKSFLNRYIMTREMILIPKQKYEAVLGRREEDENVKKHSLTDNQSQTVPKDNHSESSEKQLLGEKFDTLIDISIP</sequence>
<keyword evidence="3" id="KW-1185">Reference proteome</keyword>
<dbReference type="OrthoDB" id="5976864at2759"/>
<evidence type="ECO:0000313" key="2">
    <source>
        <dbReference type="EMBL" id="CAC5368957.1"/>
    </source>
</evidence>
<gene>
    <name evidence="2" type="ORF">MCOR_8332</name>
</gene>
<proteinExistence type="predicted"/>
<organism evidence="2 3">
    <name type="scientific">Mytilus coruscus</name>
    <name type="common">Sea mussel</name>
    <dbReference type="NCBI Taxonomy" id="42192"/>
    <lineage>
        <taxon>Eukaryota</taxon>
        <taxon>Metazoa</taxon>
        <taxon>Spiralia</taxon>
        <taxon>Lophotrochozoa</taxon>
        <taxon>Mollusca</taxon>
        <taxon>Bivalvia</taxon>
        <taxon>Autobranchia</taxon>
        <taxon>Pteriomorphia</taxon>
        <taxon>Mytilida</taxon>
        <taxon>Mytiloidea</taxon>
        <taxon>Mytilidae</taxon>
        <taxon>Mytilinae</taxon>
        <taxon>Mytilus</taxon>
    </lineage>
</organism>
<dbReference type="Proteomes" id="UP000507470">
    <property type="component" value="Unassembled WGS sequence"/>
</dbReference>
<feature type="compositionally biased region" description="Basic and acidic residues" evidence="1">
    <location>
        <begin position="167"/>
        <end position="177"/>
    </location>
</feature>
<protein>
    <submittedName>
        <fullName evidence="2">ORC4</fullName>
    </submittedName>
</protein>
<dbReference type="Gene3D" id="3.40.50.300">
    <property type="entry name" value="P-loop containing nucleotide triphosphate hydrolases"/>
    <property type="match status" value="1"/>
</dbReference>
<name>A0A6J8AIW5_MYTCO</name>